<evidence type="ECO:0000313" key="1">
    <source>
        <dbReference type="EMBL" id="CAG8745542.1"/>
    </source>
</evidence>
<organism evidence="1 2">
    <name type="scientific">Acaulospora morrowiae</name>
    <dbReference type="NCBI Taxonomy" id="94023"/>
    <lineage>
        <taxon>Eukaryota</taxon>
        <taxon>Fungi</taxon>
        <taxon>Fungi incertae sedis</taxon>
        <taxon>Mucoromycota</taxon>
        <taxon>Glomeromycotina</taxon>
        <taxon>Glomeromycetes</taxon>
        <taxon>Diversisporales</taxon>
        <taxon>Acaulosporaceae</taxon>
        <taxon>Acaulospora</taxon>
    </lineage>
</organism>
<comment type="caution">
    <text evidence="1">The sequence shown here is derived from an EMBL/GenBank/DDBJ whole genome shotgun (WGS) entry which is preliminary data.</text>
</comment>
<proteinExistence type="predicted"/>
<name>A0A9N9ISY7_9GLOM</name>
<dbReference type="EMBL" id="CAJVPV010032741">
    <property type="protein sequence ID" value="CAG8745542.1"/>
    <property type="molecule type" value="Genomic_DNA"/>
</dbReference>
<feature type="non-terminal residue" evidence="1">
    <location>
        <position position="65"/>
    </location>
</feature>
<keyword evidence="2" id="KW-1185">Reference proteome</keyword>
<sequence>SLSTSIPPTPPTKPTTKSFLTTNNLKNLITISTLNVQGLNDKGKHWELTKTLTSERHIFCCSETK</sequence>
<accession>A0A9N9ISY7</accession>
<feature type="non-terminal residue" evidence="1">
    <location>
        <position position="1"/>
    </location>
</feature>
<gene>
    <name evidence="1" type="ORF">AMORRO_LOCUS15009</name>
</gene>
<reference evidence="1" key="1">
    <citation type="submission" date="2021-06" db="EMBL/GenBank/DDBJ databases">
        <authorList>
            <person name="Kallberg Y."/>
            <person name="Tangrot J."/>
            <person name="Rosling A."/>
        </authorList>
    </citation>
    <scope>NUCLEOTIDE SEQUENCE</scope>
    <source>
        <strain evidence="1">CL551</strain>
    </source>
</reference>
<dbReference type="AlphaFoldDB" id="A0A9N9ISY7"/>
<protein>
    <submittedName>
        <fullName evidence="1">1222_t:CDS:1</fullName>
    </submittedName>
</protein>
<evidence type="ECO:0000313" key="2">
    <source>
        <dbReference type="Proteomes" id="UP000789342"/>
    </source>
</evidence>
<dbReference type="Proteomes" id="UP000789342">
    <property type="component" value="Unassembled WGS sequence"/>
</dbReference>